<dbReference type="PANTHER" id="PTHR43751:SF3">
    <property type="entry name" value="SULFATASE N-TERMINAL DOMAIN-CONTAINING PROTEIN"/>
    <property type="match status" value="1"/>
</dbReference>
<feature type="region of interest" description="Disordered" evidence="1">
    <location>
        <begin position="390"/>
        <end position="444"/>
    </location>
</feature>
<accession>V4HJU3</accession>
<sequence length="444" mass="50128">MDSPSVAVVVLDTLRKDAFDRYFEWVPGVAFENAYSTAHWTVPAHASLLTGKYPSEVGVHGKSRSFDCPDPSIVEVLHERGYTTRLWTANPLMSKWEDWERGFDHVRGSERLHPYTDESLDWAAFHRSSEGGRLGTYLRALPHALRSPESTVGSLREAARQLRLEDGERGAEAVVERLDRTRFDDREFLLVNLMEAHTPHFPPKPYRSVDERVNFKIGDAFAGLVTDPDRNRAVYDDSAMYLSAVYRGLFRRLRSEFDVVVTLSDHGELLGEYDLWNHGYGLYPELVRVPLAVWLDDRVEADGADADPEEAVSLLDVPETLADLTGVELDTRGRNLLGDSDPVARLTEYQGFLPWHREQFESKGVAEVYERFDTPLRGLVTADGRYVYETHEDGYRSPDGPVSPDDEERLESLVSSVPERAVDDEGSDDVSSDVMGQLEDLGYA</sequence>
<comment type="caution">
    <text evidence="3">The sequence shown here is derived from an EMBL/GenBank/DDBJ whole genome shotgun (WGS) entry which is preliminary data.</text>
</comment>
<keyword evidence="4" id="KW-1185">Reference proteome</keyword>
<gene>
    <name evidence="3" type="ORF">K933_00682</name>
</gene>
<dbReference type="Proteomes" id="UP000017840">
    <property type="component" value="Unassembled WGS sequence"/>
</dbReference>
<reference evidence="3 4" key="1">
    <citation type="journal article" date="2013" name="Genome Announc.">
        <title>Draft Genome Sequence of 'Candidatus Halobonum tyrrellensis' Strain G22, Isolated from the Hypersaline Waters of Lake Tyrrell, Australia.</title>
        <authorList>
            <person name="Ugalde J.A."/>
            <person name="Narasingarao P."/>
            <person name="Kuo S."/>
            <person name="Podell S."/>
            <person name="Allen E.E."/>
        </authorList>
    </citation>
    <scope>NUCLEOTIDE SEQUENCE [LARGE SCALE GENOMIC DNA]</scope>
    <source>
        <strain evidence="3 4">G22</strain>
    </source>
</reference>
<protein>
    <submittedName>
        <fullName evidence="3">Arylsulfatase</fullName>
    </submittedName>
</protein>
<evidence type="ECO:0000259" key="2">
    <source>
        <dbReference type="Pfam" id="PF00884"/>
    </source>
</evidence>
<dbReference type="PATRIC" id="fig|1324957.4.peg.142"/>
<feature type="compositionally biased region" description="Acidic residues" evidence="1">
    <location>
        <begin position="422"/>
        <end position="431"/>
    </location>
</feature>
<dbReference type="InterPro" id="IPR052701">
    <property type="entry name" value="GAG_Ulvan_Degrading_Sulfatases"/>
</dbReference>
<dbReference type="Pfam" id="PF00884">
    <property type="entry name" value="Sulfatase"/>
    <property type="match status" value="1"/>
</dbReference>
<evidence type="ECO:0000256" key="1">
    <source>
        <dbReference type="SAM" id="MobiDB-lite"/>
    </source>
</evidence>
<dbReference type="InterPro" id="IPR017850">
    <property type="entry name" value="Alkaline_phosphatase_core_sf"/>
</dbReference>
<dbReference type="AlphaFoldDB" id="V4HJU3"/>
<evidence type="ECO:0000313" key="3">
    <source>
        <dbReference type="EMBL" id="ESP90033.1"/>
    </source>
</evidence>
<name>V4HJU3_9EURY</name>
<proteinExistence type="predicted"/>
<dbReference type="STRING" id="1324957.K933_00682"/>
<dbReference type="OrthoDB" id="3164at2157"/>
<dbReference type="EMBL" id="ASGZ01000002">
    <property type="protein sequence ID" value="ESP90033.1"/>
    <property type="molecule type" value="Genomic_DNA"/>
</dbReference>
<dbReference type="PANTHER" id="PTHR43751">
    <property type="entry name" value="SULFATASE"/>
    <property type="match status" value="1"/>
</dbReference>
<organism evidence="3 4">
    <name type="scientific">Candidatus Halobonum tyrrellensis G22</name>
    <dbReference type="NCBI Taxonomy" id="1324957"/>
    <lineage>
        <taxon>Archaea</taxon>
        <taxon>Methanobacteriati</taxon>
        <taxon>Methanobacteriota</taxon>
        <taxon>Stenosarchaea group</taxon>
        <taxon>Halobacteria</taxon>
        <taxon>Halobacteriales</taxon>
        <taxon>Haloferacaceae</taxon>
        <taxon>Candidatus Halobonum</taxon>
    </lineage>
</organism>
<dbReference type="eggNOG" id="arCOG02785">
    <property type="taxonomic scope" value="Archaea"/>
</dbReference>
<dbReference type="InterPro" id="IPR000917">
    <property type="entry name" value="Sulfatase_N"/>
</dbReference>
<evidence type="ECO:0000313" key="4">
    <source>
        <dbReference type="Proteomes" id="UP000017840"/>
    </source>
</evidence>
<feature type="domain" description="Sulfatase N-terminal" evidence="2">
    <location>
        <begin position="27"/>
        <end position="327"/>
    </location>
</feature>
<dbReference type="RefSeq" id="WP_023392737.1">
    <property type="nucleotide sequence ID" value="NZ_ASGZ01000002.1"/>
</dbReference>
<dbReference type="Gene3D" id="3.40.720.10">
    <property type="entry name" value="Alkaline Phosphatase, subunit A"/>
    <property type="match status" value="1"/>
</dbReference>
<dbReference type="SUPFAM" id="SSF53649">
    <property type="entry name" value="Alkaline phosphatase-like"/>
    <property type="match status" value="1"/>
</dbReference>